<dbReference type="InterPro" id="IPR045127">
    <property type="entry name" value="TAF11-like"/>
</dbReference>
<dbReference type="PANTHER" id="PTHR13218:SF8">
    <property type="entry name" value="TRANSCRIPTION INITIATION FACTOR TFIID SUBUNIT 11"/>
    <property type="match status" value="1"/>
</dbReference>
<dbReference type="EMBL" id="GL996514">
    <property type="protein sequence ID" value="EGV65513.1"/>
    <property type="molecule type" value="Genomic_DNA"/>
</dbReference>
<feature type="domain" description="TAFII28-like protein" evidence="7">
    <location>
        <begin position="117"/>
        <end position="240"/>
    </location>
</feature>
<proteinExistence type="inferred from homology"/>
<reference evidence="8 9" key="1">
    <citation type="journal article" date="2011" name="Proc. Natl. Acad. Sci. U.S.A.">
        <title>Comparative genomics of xylose-fermenting fungi for enhanced biofuel production.</title>
        <authorList>
            <person name="Wohlbach D.J."/>
            <person name="Kuo A."/>
            <person name="Sato T.K."/>
            <person name="Potts K.M."/>
            <person name="Salamov A.A."/>
            <person name="LaButti K.M."/>
            <person name="Sun H."/>
            <person name="Clum A."/>
            <person name="Pangilinan J.L."/>
            <person name="Lindquist E.A."/>
            <person name="Lucas S."/>
            <person name="Lapidus A."/>
            <person name="Jin M."/>
            <person name="Gunawan C."/>
            <person name="Balan V."/>
            <person name="Dale B.E."/>
            <person name="Jeffries T.W."/>
            <person name="Zinkel R."/>
            <person name="Barry K.W."/>
            <person name="Grigoriev I.V."/>
            <person name="Gasch A.P."/>
        </authorList>
    </citation>
    <scope>NUCLEOTIDE SEQUENCE [LARGE SCALE GENOMIC DNA]</scope>
    <source>
        <strain evidence="9">ATCC 10573 / BCRC 21748 / CBS 615 / JCM 9827 / NBRC 10315 / NRRL Y-1498 / VKM Y-70</strain>
    </source>
</reference>
<protein>
    <submittedName>
        <fullName evidence="8">Transcription initiation factor TFIID subunit 11</fullName>
    </submittedName>
</protein>
<evidence type="ECO:0000256" key="2">
    <source>
        <dbReference type="ARBA" id="ARBA00009788"/>
    </source>
</evidence>
<dbReference type="GO" id="GO:0051123">
    <property type="term" value="P:RNA polymerase II preinitiation complex assembly"/>
    <property type="evidence" value="ECO:0007669"/>
    <property type="project" value="InterPro"/>
</dbReference>
<keyword evidence="5" id="KW-0539">Nucleus</keyword>
<sequence>MPIQKVAKCDPNLFFTSTNMSHNPDEPTAGTDDSDMSDVSLDEEDEEIIGRVLYGSIAHQTDDDVLRISDDDHSSASDISDTELEQINDPALVSRYKRLREMKVDKDLGEEERKRLIMANFNNDQMDRFEAYRRSTINKPGVKKICNGVLGHSIPPHLAIILAGLSKSYLSEIITKAFEVQERENKAKLIMDIEGKKKRKRQTLRNIENGKDIEVSNSRLTYDGDTQSPLRPEHIREAIRLYRHENSSAIQAQWRAQGDADGWLFR</sequence>
<evidence type="ECO:0000256" key="6">
    <source>
        <dbReference type="SAM" id="MobiDB-lite"/>
    </source>
</evidence>
<dbReference type="PANTHER" id="PTHR13218">
    <property type="entry name" value="TRANSCRIPTION INITIATION FACTOR TFIID SUBUNIT 11-RELATED"/>
    <property type="match status" value="1"/>
</dbReference>
<evidence type="ECO:0000259" key="7">
    <source>
        <dbReference type="Pfam" id="PF04719"/>
    </source>
</evidence>
<keyword evidence="3" id="KW-0805">Transcription regulation</keyword>
<dbReference type="SUPFAM" id="SSF47113">
    <property type="entry name" value="Histone-fold"/>
    <property type="match status" value="1"/>
</dbReference>
<dbReference type="InterPro" id="IPR006809">
    <property type="entry name" value="TAFII28_dom"/>
</dbReference>
<dbReference type="GO" id="GO:0005669">
    <property type="term" value="C:transcription factor TFIID complex"/>
    <property type="evidence" value="ECO:0007669"/>
    <property type="project" value="InterPro"/>
</dbReference>
<evidence type="ECO:0000256" key="4">
    <source>
        <dbReference type="ARBA" id="ARBA00023163"/>
    </source>
</evidence>
<dbReference type="GO" id="GO:0046982">
    <property type="term" value="F:protein heterodimerization activity"/>
    <property type="evidence" value="ECO:0007669"/>
    <property type="project" value="InterPro"/>
</dbReference>
<dbReference type="Gene3D" id="1.10.20.10">
    <property type="entry name" value="Histone, subunit A"/>
    <property type="match status" value="1"/>
</dbReference>
<dbReference type="Proteomes" id="UP000000707">
    <property type="component" value="Unassembled WGS sequence"/>
</dbReference>
<keyword evidence="8" id="KW-0396">Initiation factor</keyword>
<evidence type="ECO:0000256" key="5">
    <source>
        <dbReference type="ARBA" id="ARBA00023242"/>
    </source>
</evidence>
<dbReference type="AlphaFoldDB" id="G3B091"/>
<dbReference type="GO" id="GO:0003743">
    <property type="term" value="F:translation initiation factor activity"/>
    <property type="evidence" value="ECO:0007669"/>
    <property type="project" value="UniProtKB-KW"/>
</dbReference>
<keyword evidence="8" id="KW-0648">Protein biosynthesis</keyword>
<evidence type="ECO:0000256" key="3">
    <source>
        <dbReference type="ARBA" id="ARBA00023015"/>
    </source>
</evidence>
<comment type="similarity">
    <text evidence="2">Belongs to the TAF11 family.</text>
</comment>
<evidence type="ECO:0000313" key="9">
    <source>
        <dbReference type="Proteomes" id="UP000000707"/>
    </source>
</evidence>
<dbReference type="CDD" id="cd08048">
    <property type="entry name" value="HFD_TAF11"/>
    <property type="match status" value="1"/>
</dbReference>
<evidence type="ECO:0000313" key="8">
    <source>
        <dbReference type="EMBL" id="EGV65513.1"/>
    </source>
</evidence>
<dbReference type="OrthoDB" id="28335at2759"/>
<keyword evidence="9" id="KW-1185">Reference proteome</keyword>
<dbReference type="Pfam" id="PF04719">
    <property type="entry name" value="TAFII28"/>
    <property type="match status" value="1"/>
</dbReference>
<evidence type="ECO:0000256" key="1">
    <source>
        <dbReference type="ARBA" id="ARBA00004123"/>
    </source>
</evidence>
<name>G3B091_CANTC</name>
<organism evidence="9">
    <name type="scientific">Candida tenuis (strain ATCC 10573 / BCRC 21748 / CBS 615 / JCM 9827 / NBRC 10315 / NRRL Y-1498 / VKM Y-70)</name>
    <name type="common">Yeast</name>
    <name type="synonym">Yamadazyma tenuis</name>
    <dbReference type="NCBI Taxonomy" id="590646"/>
    <lineage>
        <taxon>Eukaryota</taxon>
        <taxon>Fungi</taxon>
        <taxon>Dikarya</taxon>
        <taxon>Ascomycota</taxon>
        <taxon>Saccharomycotina</taxon>
        <taxon>Pichiomycetes</taxon>
        <taxon>Debaryomycetaceae</taxon>
        <taxon>Yamadazyma</taxon>
    </lineage>
</organism>
<dbReference type="GO" id="GO:0016251">
    <property type="term" value="F:RNA polymerase II general transcription initiation factor activity"/>
    <property type="evidence" value="ECO:0007669"/>
    <property type="project" value="TreeGrafter"/>
</dbReference>
<keyword evidence="4" id="KW-0804">Transcription</keyword>
<gene>
    <name evidence="8" type="ORF">CANTEDRAFT_113065</name>
</gene>
<dbReference type="STRING" id="590646.G3B091"/>
<accession>G3B091</accession>
<dbReference type="InterPro" id="IPR009072">
    <property type="entry name" value="Histone-fold"/>
</dbReference>
<feature type="region of interest" description="Disordered" evidence="6">
    <location>
        <begin position="17"/>
        <end position="38"/>
    </location>
</feature>
<dbReference type="eggNOG" id="KOG3219">
    <property type="taxonomic scope" value="Eukaryota"/>
</dbReference>
<comment type="subcellular location">
    <subcellularLocation>
        <location evidence="1">Nucleus</location>
    </subcellularLocation>
</comment>